<dbReference type="AlphaFoldDB" id="A0A917VHE2"/>
<keyword evidence="2" id="KW-0378">Hydrolase</keyword>
<evidence type="ECO:0000256" key="2">
    <source>
        <dbReference type="ARBA" id="ARBA00022801"/>
    </source>
</evidence>
<dbReference type="InterPro" id="IPR002509">
    <property type="entry name" value="NODB_dom"/>
</dbReference>
<evidence type="ECO:0000313" key="4">
    <source>
        <dbReference type="EMBL" id="GGK77415.1"/>
    </source>
</evidence>
<dbReference type="GO" id="GO:0046872">
    <property type="term" value="F:metal ion binding"/>
    <property type="evidence" value="ECO:0007669"/>
    <property type="project" value="UniProtKB-KW"/>
</dbReference>
<dbReference type="EMBL" id="BMNT01000009">
    <property type="protein sequence ID" value="GGK77415.1"/>
    <property type="molecule type" value="Genomic_DNA"/>
</dbReference>
<dbReference type="GO" id="GO:0005975">
    <property type="term" value="P:carbohydrate metabolic process"/>
    <property type="evidence" value="ECO:0007669"/>
    <property type="project" value="InterPro"/>
</dbReference>
<evidence type="ECO:0000256" key="1">
    <source>
        <dbReference type="ARBA" id="ARBA00022723"/>
    </source>
</evidence>
<name>A0A917VHE2_9ACTN</name>
<dbReference type="InterPro" id="IPR011330">
    <property type="entry name" value="Glyco_hydro/deAcase_b/a-brl"/>
</dbReference>
<sequence length="201" mass="22559">MKCIALTFDDGPGPYTGKLLDLLRRHRTKVTFFLMGERVATSPSVVRRMARDGHEIGDHTYDHPHLPSLPDDDIRDQLTRTQDVIRKVTGREPGLMRPPYGDTDERVSGIAAELGLSQIVWNGTSRDWELRDTAAITKKVLGLAKRDRVVLMHDIWPQTVKAMPKILTTLEKKGYHVVPVTSLLRGRSLAAGEIYPVGGWN</sequence>
<proteinExistence type="predicted"/>
<dbReference type="PANTHER" id="PTHR10587">
    <property type="entry name" value="GLYCOSYL TRANSFERASE-RELATED"/>
    <property type="match status" value="1"/>
</dbReference>
<keyword evidence="1" id="KW-0479">Metal-binding</keyword>
<organism evidence="4 5">
    <name type="scientific">Sphaerisporangium melleum</name>
    <dbReference type="NCBI Taxonomy" id="321316"/>
    <lineage>
        <taxon>Bacteria</taxon>
        <taxon>Bacillati</taxon>
        <taxon>Actinomycetota</taxon>
        <taxon>Actinomycetes</taxon>
        <taxon>Streptosporangiales</taxon>
        <taxon>Streptosporangiaceae</taxon>
        <taxon>Sphaerisporangium</taxon>
    </lineage>
</organism>
<dbReference type="Gene3D" id="3.20.20.370">
    <property type="entry name" value="Glycoside hydrolase/deacetylase"/>
    <property type="match status" value="1"/>
</dbReference>
<dbReference type="SUPFAM" id="SSF88713">
    <property type="entry name" value="Glycoside hydrolase/deacetylase"/>
    <property type="match status" value="1"/>
</dbReference>
<dbReference type="GO" id="GO:0016810">
    <property type="term" value="F:hydrolase activity, acting on carbon-nitrogen (but not peptide) bonds"/>
    <property type="evidence" value="ECO:0007669"/>
    <property type="project" value="InterPro"/>
</dbReference>
<gene>
    <name evidence="4" type="ORF">GCM10007964_20230</name>
</gene>
<evidence type="ECO:0000313" key="5">
    <source>
        <dbReference type="Proteomes" id="UP000645217"/>
    </source>
</evidence>
<dbReference type="PANTHER" id="PTHR10587:SF133">
    <property type="entry name" value="CHITIN DEACETYLASE 1-RELATED"/>
    <property type="match status" value="1"/>
</dbReference>
<accession>A0A917VHE2</accession>
<dbReference type="Proteomes" id="UP000645217">
    <property type="component" value="Unassembled WGS sequence"/>
</dbReference>
<dbReference type="Pfam" id="PF01522">
    <property type="entry name" value="Polysacc_deac_1"/>
    <property type="match status" value="1"/>
</dbReference>
<reference evidence="4" key="1">
    <citation type="journal article" date="2014" name="Int. J. Syst. Evol. Microbiol.">
        <title>Complete genome sequence of Corynebacterium casei LMG S-19264T (=DSM 44701T), isolated from a smear-ripened cheese.</title>
        <authorList>
            <consortium name="US DOE Joint Genome Institute (JGI-PGF)"/>
            <person name="Walter F."/>
            <person name="Albersmeier A."/>
            <person name="Kalinowski J."/>
            <person name="Ruckert C."/>
        </authorList>
    </citation>
    <scope>NUCLEOTIDE SEQUENCE</scope>
    <source>
        <strain evidence="4">JCM 13064</strain>
    </source>
</reference>
<keyword evidence="5" id="KW-1185">Reference proteome</keyword>
<dbReference type="InterPro" id="IPR050248">
    <property type="entry name" value="Polysacc_deacetylase_ArnD"/>
</dbReference>
<reference evidence="4" key="2">
    <citation type="submission" date="2020-09" db="EMBL/GenBank/DDBJ databases">
        <authorList>
            <person name="Sun Q."/>
            <person name="Ohkuma M."/>
        </authorList>
    </citation>
    <scope>NUCLEOTIDE SEQUENCE</scope>
    <source>
        <strain evidence="4">JCM 13064</strain>
    </source>
</reference>
<dbReference type="PROSITE" id="PS51677">
    <property type="entry name" value="NODB"/>
    <property type="match status" value="1"/>
</dbReference>
<comment type="caution">
    <text evidence="4">The sequence shown here is derived from an EMBL/GenBank/DDBJ whole genome shotgun (WGS) entry which is preliminary data.</text>
</comment>
<protein>
    <submittedName>
        <fullName evidence="4">Deacetylase</fullName>
    </submittedName>
</protein>
<feature type="domain" description="NodB homology" evidence="3">
    <location>
        <begin position="2"/>
        <end position="178"/>
    </location>
</feature>
<dbReference type="GO" id="GO:0016020">
    <property type="term" value="C:membrane"/>
    <property type="evidence" value="ECO:0007669"/>
    <property type="project" value="TreeGrafter"/>
</dbReference>
<evidence type="ECO:0000259" key="3">
    <source>
        <dbReference type="PROSITE" id="PS51677"/>
    </source>
</evidence>
<dbReference type="CDD" id="cd10917">
    <property type="entry name" value="CE4_NodB_like_6s_7s"/>
    <property type="match status" value="1"/>
</dbReference>